<evidence type="ECO:0000256" key="2">
    <source>
        <dbReference type="ARBA" id="ARBA00022694"/>
    </source>
</evidence>
<dbReference type="EC" id="3.1.26.5" evidence="7 8"/>
<evidence type="ECO:0000256" key="4">
    <source>
        <dbReference type="ARBA" id="ARBA00022759"/>
    </source>
</evidence>
<dbReference type="Proteomes" id="UP000182248">
    <property type="component" value="Unassembled WGS sequence"/>
</dbReference>
<reference evidence="9 10" key="1">
    <citation type="submission" date="2016-11" db="EMBL/GenBank/DDBJ databases">
        <authorList>
            <person name="Jaros S."/>
            <person name="Januszkiewicz K."/>
            <person name="Wedrychowicz H."/>
        </authorList>
    </citation>
    <scope>NUCLEOTIDE SEQUENCE [LARGE SCALE GENOMIC DNA]</scope>
    <source>
        <strain evidence="9 10">CGMCC 1.12145</strain>
    </source>
</reference>
<evidence type="ECO:0000256" key="7">
    <source>
        <dbReference type="HAMAP-Rule" id="MF_00227"/>
    </source>
</evidence>
<dbReference type="PROSITE" id="PS00648">
    <property type="entry name" value="RIBONUCLEASE_P"/>
    <property type="match status" value="1"/>
</dbReference>
<name>A0A1K1N1P8_9FLAO</name>
<evidence type="ECO:0000256" key="1">
    <source>
        <dbReference type="ARBA" id="ARBA00002663"/>
    </source>
</evidence>
<keyword evidence="5 7" id="KW-0378">Hydrolase</keyword>
<accession>A0A1K1N1P8</accession>
<evidence type="ECO:0000256" key="8">
    <source>
        <dbReference type="NCBIfam" id="TIGR00188"/>
    </source>
</evidence>
<evidence type="ECO:0000313" key="9">
    <source>
        <dbReference type="EMBL" id="SFW29328.1"/>
    </source>
</evidence>
<dbReference type="SUPFAM" id="SSF54211">
    <property type="entry name" value="Ribosomal protein S5 domain 2-like"/>
    <property type="match status" value="1"/>
</dbReference>
<evidence type="ECO:0000256" key="3">
    <source>
        <dbReference type="ARBA" id="ARBA00022722"/>
    </source>
</evidence>
<organism evidence="9 10">
    <name type="scientific">Sinomicrobium oceani</name>
    <dbReference type="NCBI Taxonomy" id="1150368"/>
    <lineage>
        <taxon>Bacteria</taxon>
        <taxon>Pseudomonadati</taxon>
        <taxon>Bacteroidota</taxon>
        <taxon>Flavobacteriia</taxon>
        <taxon>Flavobacteriales</taxon>
        <taxon>Flavobacteriaceae</taxon>
        <taxon>Sinomicrobium</taxon>
    </lineage>
</organism>
<dbReference type="InterPro" id="IPR020539">
    <property type="entry name" value="RNase_P_CS"/>
</dbReference>
<keyword evidence="3 7" id="KW-0540">Nuclease</keyword>
<keyword evidence="6 7" id="KW-0694">RNA-binding</keyword>
<dbReference type="GO" id="GO:0030677">
    <property type="term" value="C:ribonuclease P complex"/>
    <property type="evidence" value="ECO:0007669"/>
    <property type="project" value="TreeGrafter"/>
</dbReference>
<evidence type="ECO:0000256" key="5">
    <source>
        <dbReference type="ARBA" id="ARBA00022801"/>
    </source>
</evidence>
<dbReference type="GO" id="GO:0000049">
    <property type="term" value="F:tRNA binding"/>
    <property type="evidence" value="ECO:0007669"/>
    <property type="project" value="UniProtKB-UniRule"/>
</dbReference>
<dbReference type="PANTHER" id="PTHR33992:SF1">
    <property type="entry name" value="RIBONUCLEASE P PROTEIN COMPONENT"/>
    <property type="match status" value="1"/>
</dbReference>
<dbReference type="InterPro" id="IPR014721">
    <property type="entry name" value="Ribsml_uS5_D2-typ_fold_subgr"/>
</dbReference>
<dbReference type="NCBIfam" id="TIGR00188">
    <property type="entry name" value="rnpA"/>
    <property type="match status" value="1"/>
</dbReference>
<dbReference type="GO" id="GO:0004526">
    <property type="term" value="F:ribonuclease P activity"/>
    <property type="evidence" value="ECO:0007669"/>
    <property type="project" value="UniProtKB-UniRule"/>
</dbReference>
<keyword evidence="10" id="KW-1185">Reference proteome</keyword>
<proteinExistence type="inferred from homology"/>
<evidence type="ECO:0000313" key="10">
    <source>
        <dbReference type="Proteomes" id="UP000182248"/>
    </source>
</evidence>
<protein>
    <recommendedName>
        <fullName evidence="7 8">Ribonuclease P protein component</fullName>
        <shortName evidence="7">RNase P protein</shortName>
        <shortName evidence="7">RNaseP protein</shortName>
        <ecNumber evidence="7 8">3.1.26.5</ecNumber>
    </recommendedName>
    <alternativeName>
        <fullName evidence="7">Protein C5</fullName>
    </alternativeName>
</protein>
<dbReference type="EMBL" id="FPJE01000004">
    <property type="protein sequence ID" value="SFW29328.1"/>
    <property type="molecule type" value="Genomic_DNA"/>
</dbReference>
<dbReference type="GO" id="GO:0001682">
    <property type="term" value="P:tRNA 5'-leader removal"/>
    <property type="evidence" value="ECO:0007669"/>
    <property type="project" value="UniProtKB-UniRule"/>
</dbReference>
<comment type="subunit">
    <text evidence="7">Consists of a catalytic RNA component (M1 or rnpB) and a protein subunit.</text>
</comment>
<dbReference type="InterPro" id="IPR000100">
    <property type="entry name" value="RNase_P"/>
</dbReference>
<dbReference type="OrthoDB" id="1524972at2"/>
<comment type="similarity">
    <text evidence="7">Belongs to the RnpA family.</text>
</comment>
<dbReference type="RefSeq" id="WP_072316240.1">
    <property type="nucleotide sequence ID" value="NZ_FPJE01000004.1"/>
</dbReference>
<comment type="function">
    <text evidence="1 7">RNaseP catalyzes the removal of the 5'-leader sequence from pre-tRNA to produce the mature 5'-terminus. It can also cleave other RNA substrates such as 4.5S RNA. The protein component plays an auxiliary but essential role in vivo by binding to the 5'-leader sequence and broadening the substrate specificity of the ribozyme.</text>
</comment>
<dbReference type="Pfam" id="PF00825">
    <property type="entry name" value="Ribonuclease_P"/>
    <property type="match status" value="1"/>
</dbReference>
<dbReference type="Gene3D" id="3.30.230.10">
    <property type="match status" value="1"/>
</dbReference>
<dbReference type="GO" id="GO:0042781">
    <property type="term" value="F:3'-tRNA processing endoribonuclease activity"/>
    <property type="evidence" value="ECO:0007669"/>
    <property type="project" value="TreeGrafter"/>
</dbReference>
<gene>
    <name evidence="7" type="primary">rnpA</name>
    <name evidence="9" type="ORF">SAMN02927921_00957</name>
</gene>
<dbReference type="AlphaFoldDB" id="A0A1K1N1P8"/>
<dbReference type="InterPro" id="IPR020568">
    <property type="entry name" value="Ribosomal_Su5_D2-typ_SF"/>
</dbReference>
<dbReference type="PANTHER" id="PTHR33992">
    <property type="entry name" value="RIBONUCLEASE P PROTEIN COMPONENT"/>
    <property type="match status" value="1"/>
</dbReference>
<dbReference type="STRING" id="1150368.SAMN02927921_00957"/>
<keyword evidence="2 7" id="KW-0819">tRNA processing</keyword>
<keyword evidence="4 7" id="KW-0255">Endonuclease</keyword>
<dbReference type="HAMAP" id="MF_00227">
    <property type="entry name" value="RNase_P"/>
    <property type="match status" value="1"/>
</dbReference>
<evidence type="ECO:0000256" key="6">
    <source>
        <dbReference type="ARBA" id="ARBA00022884"/>
    </source>
</evidence>
<comment type="catalytic activity">
    <reaction evidence="7">
        <text>Endonucleolytic cleavage of RNA, removing 5'-extranucleotides from tRNA precursor.</text>
        <dbReference type="EC" id="3.1.26.5"/>
    </reaction>
</comment>
<sequence length="135" mass="15680">MDQRFSKAEKLKSKKLIGKLFSEGKSVSRFPLRLVYVKTELPGATGVQVAVSVSKRRFRKAVDRNRIKRLLRETYRLNKQGVTDRAGASFAFMILYLGKEIPDYAKTDRKMKELLHLFLEKESEEDPSKKEAHEF</sequence>